<protein>
    <submittedName>
        <fullName evidence="2">Uncharacterized protein</fullName>
    </submittedName>
</protein>
<dbReference type="Proteomes" id="UP001178507">
    <property type="component" value="Unassembled WGS sequence"/>
</dbReference>
<accession>A0AA36HP85</accession>
<comment type="caution">
    <text evidence="2">The sequence shown here is derived from an EMBL/GenBank/DDBJ whole genome shotgun (WGS) entry which is preliminary data.</text>
</comment>
<reference evidence="2" key="1">
    <citation type="submission" date="2023-08" db="EMBL/GenBank/DDBJ databases">
        <authorList>
            <person name="Chen Y."/>
            <person name="Shah S."/>
            <person name="Dougan E. K."/>
            <person name="Thang M."/>
            <person name="Chan C."/>
        </authorList>
    </citation>
    <scope>NUCLEOTIDE SEQUENCE</scope>
</reference>
<sequence>MSESVYRKTPLPVRLDLNKRNTKEQLSQGTDDKRGALQGVGVSCPTKESQKDCNEVMRKDLVHWLAEHGIAGPPPSPEAEQKAMWAWIRDFHKEYNDDWYARNMPRLRDQFRPIFVQEMKRMRGDTAKTTPISQTATPSPSDDLLDFGPPEQPAPAPAPAPASVDLLDM</sequence>
<evidence type="ECO:0000313" key="2">
    <source>
        <dbReference type="EMBL" id="CAJ1372806.1"/>
    </source>
</evidence>
<proteinExistence type="predicted"/>
<feature type="compositionally biased region" description="Pro residues" evidence="1">
    <location>
        <begin position="150"/>
        <end position="160"/>
    </location>
</feature>
<evidence type="ECO:0000256" key="1">
    <source>
        <dbReference type="SAM" id="MobiDB-lite"/>
    </source>
</evidence>
<keyword evidence="3" id="KW-1185">Reference proteome</keyword>
<feature type="compositionally biased region" description="Polar residues" evidence="1">
    <location>
        <begin position="127"/>
        <end position="140"/>
    </location>
</feature>
<evidence type="ECO:0000313" key="3">
    <source>
        <dbReference type="Proteomes" id="UP001178507"/>
    </source>
</evidence>
<dbReference type="AlphaFoldDB" id="A0AA36HP85"/>
<gene>
    <name evidence="2" type="ORF">EVOR1521_LOCUS2799</name>
</gene>
<dbReference type="EMBL" id="CAUJNA010000157">
    <property type="protein sequence ID" value="CAJ1372806.1"/>
    <property type="molecule type" value="Genomic_DNA"/>
</dbReference>
<name>A0AA36HP85_9DINO</name>
<feature type="region of interest" description="Disordered" evidence="1">
    <location>
        <begin position="1"/>
        <end position="44"/>
    </location>
</feature>
<feature type="region of interest" description="Disordered" evidence="1">
    <location>
        <begin position="122"/>
        <end position="169"/>
    </location>
</feature>
<organism evidence="2 3">
    <name type="scientific">Effrenium voratum</name>
    <dbReference type="NCBI Taxonomy" id="2562239"/>
    <lineage>
        <taxon>Eukaryota</taxon>
        <taxon>Sar</taxon>
        <taxon>Alveolata</taxon>
        <taxon>Dinophyceae</taxon>
        <taxon>Suessiales</taxon>
        <taxon>Symbiodiniaceae</taxon>
        <taxon>Effrenium</taxon>
    </lineage>
</organism>